<feature type="domain" description="PH" evidence="9">
    <location>
        <begin position="195"/>
        <end position="291"/>
    </location>
</feature>
<evidence type="ECO:0000256" key="7">
    <source>
        <dbReference type="SAM" id="Coils"/>
    </source>
</evidence>
<evidence type="ECO:0000256" key="3">
    <source>
        <dbReference type="ARBA" id="ARBA00022553"/>
    </source>
</evidence>
<dbReference type="SUPFAM" id="SSF50729">
    <property type="entry name" value="PH domain-like"/>
    <property type="match status" value="2"/>
</dbReference>
<evidence type="ECO:0000259" key="9">
    <source>
        <dbReference type="PROSITE" id="PS50003"/>
    </source>
</evidence>
<evidence type="ECO:0000256" key="4">
    <source>
        <dbReference type="ARBA" id="ARBA00023054"/>
    </source>
</evidence>
<evidence type="ECO:0000256" key="5">
    <source>
        <dbReference type="ARBA" id="ARBA00023203"/>
    </source>
</evidence>
<comment type="subcellular location">
    <subcellularLocation>
        <location evidence="1">Cytoplasm</location>
        <location evidence="1">Cytoskeleton</location>
    </subcellularLocation>
</comment>
<feature type="coiled-coil region" evidence="7">
    <location>
        <begin position="619"/>
        <end position="646"/>
    </location>
</feature>
<keyword evidence="3" id="KW-0597">Phosphoprotein</keyword>
<name>A0A8C2D3P5_CYPCA</name>
<dbReference type="InterPro" id="IPR001849">
    <property type="entry name" value="PH_domain"/>
</dbReference>
<organism evidence="10 11">
    <name type="scientific">Cyprinus carpio</name>
    <name type="common">Common carp</name>
    <dbReference type="NCBI Taxonomy" id="7962"/>
    <lineage>
        <taxon>Eukaryota</taxon>
        <taxon>Metazoa</taxon>
        <taxon>Chordata</taxon>
        <taxon>Craniata</taxon>
        <taxon>Vertebrata</taxon>
        <taxon>Euteleostomi</taxon>
        <taxon>Actinopterygii</taxon>
        <taxon>Neopterygii</taxon>
        <taxon>Teleostei</taxon>
        <taxon>Ostariophysi</taxon>
        <taxon>Cypriniformes</taxon>
        <taxon>Cyprinidae</taxon>
        <taxon>Cyprininae</taxon>
        <taxon>Cyprinus</taxon>
    </lineage>
</organism>
<protein>
    <submittedName>
        <fullName evidence="10">Si:ch211-23l10.3</fullName>
    </submittedName>
</protein>
<dbReference type="Proteomes" id="UP000694701">
    <property type="component" value="Unplaced"/>
</dbReference>
<dbReference type="InterPro" id="IPR052223">
    <property type="entry name" value="Actin_Cytoskeleton_Reg"/>
</dbReference>
<keyword evidence="2" id="KW-0963">Cytoplasm</keyword>
<keyword evidence="4 7" id="KW-0175">Coiled coil</keyword>
<dbReference type="SMART" id="SM00233">
    <property type="entry name" value="PH"/>
    <property type="match status" value="2"/>
</dbReference>
<feature type="coiled-coil region" evidence="7">
    <location>
        <begin position="464"/>
        <end position="554"/>
    </location>
</feature>
<accession>A0A8C2D3P5</accession>
<proteinExistence type="predicted"/>
<evidence type="ECO:0000256" key="8">
    <source>
        <dbReference type="SAM" id="MobiDB-lite"/>
    </source>
</evidence>
<evidence type="ECO:0000256" key="1">
    <source>
        <dbReference type="ARBA" id="ARBA00004245"/>
    </source>
</evidence>
<dbReference type="AlphaFoldDB" id="A0A8C2D3P5"/>
<dbReference type="GO" id="GO:0051015">
    <property type="term" value="F:actin filament binding"/>
    <property type="evidence" value="ECO:0007669"/>
    <property type="project" value="TreeGrafter"/>
</dbReference>
<dbReference type="GO" id="GO:0015629">
    <property type="term" value="C:actin cytoskeleton"/>
    <property type="evidence" value="ECO:0007669"/>
    <property type="project" value="TreeGrafter"/>
</dbReference>
<evidence type="ECO:0000313" key="10">
    <source>
        <dbReference type="Ensembl" id="ENSCCRP00020019702.1"/>
    </source>
</evidence>
<sequence length="733" mass="84241">MFSARENRCHRFQANIFNKSKCQNCFKTVDSHKLGEADLFQTKPVQVGWLLLAPEDTDFSSPGHRKRKWQRRYFVLYENGLLRYSLDEMAGTLPHGSVNMTKCCEVVDVSSQTGFQNCLRLCFPDRDYYIRTESADSFSISRWQENLIVYPKAAKSNQKKKGKDPAHPPQVSLQNWSFISHMTLLILFSFQPDLLNFKKGWMSRLGEDGKWQKHWFVLTDQTLRFYRDSAAEEAADVDGEINLSTCYDVTDYPAQRNYGFQIHTKDGVFTLCAMTYGIRRNWVQAVMKNIRPTVAPDVTWYNIKASCLPQEAEQRSRIREGRYKTFDWAELSCKQHKEELSNDLSGRQWNLNNECSVPPASSPEEQIIRSASEASKNEYLQKNRLSQGQSLNIMSTVMKSHLSHMAVSSNISPESVSPGSLEVDAGTVRVHCDSPGELLEAKPKTEKQVATYEHGFSIMEDSHQRVIEEMQRQHQREVERLTEERERVLQEETNATIAAIEAMRKAHKAEMDKTQKALQNGAGVDIRQLQAQYNEELETVHRELEVLSEQYSQKCLENTHLTRSIETEREALSTTHRENQELRIHNQELNEFLAAELSLMHSHMNGEVKHSQSSQEKDMYQLEVNLRVKESEIKCLKQKVNSLKLELQALILGMGMLKLDSELGASEIKTKGDFAKLRMVPAGQQNLMKSRSNPDFLKDHATLPQPDRSKSLNDGLTVLERMKLFELSSTQKI</sequence>
<dbReference type="PROSITE" id="PS50003">
    <property type="entry name" value="PH_DOMAIN"/>
    <property type="match status" value="2"/>
</dbReference>
<dbReference type="Pfam" id="PF00169">
    <property type="entry name" value="PH"/>
    <property type="match status" value="2"/>
</dbReference>
<feature type="domain" description="PH" evidence="9">
    <location>
        <begin position="43"/>
        <end position="152"/>
    </location>
</feature>
<evidence type="ECO:0000313" key="11">
    <source>
        <dbReference type="Proteomes" id="UP000694701"/>
    </source>
</evidence>
<dbReference type="PANTHER" id="PTHR17271:SF9">
    <property type="entry name" value="MYOSIN PHOSPHATASE RHO-INTERACTING PROTEIN"/>
    <property type="match status" value="1"/>
</dbReference>
<feature type="region of interest" description="Disordered" evidence="8">
    <location>
        <begin position="688"/>
        <end position="712"/>
    </location>
</feature>
<evidence type="ECO:0000256" key="6">
    <source>
        <dbReference type="ARBA" id="ARBA00023212"/>
    </source>
</evidence>
<keyword evidence="6" id="KW-0206">Cytoskeleton</keyword>
<reference evidence="10" key="1">
    <citation type="submission" date="2025-08" db="UniProtKB">
        <authorList>
            <consortium name="Ensembl"/>
        </authorList>
    </citation>
    <scope>IDENTIFICATION</scope>
</reference>
<feature type="compositionally biased region" description="Basic and acidic residues" evidence="8">
    <location>
        <begin position="696"/>
        <end position="711"/>
    </location>
</feature>
<dbReference type="InterPro" id="IPR011993">
    <property type="entry name" value="PH-like_dom_sf"/>
</dbReference>
<dbReference type="FunFam" id="2.30.29.30:FF:000133">
    <property type="entry name" value="myosin phosphatase Rho-interacting protein isoform X1"/>
    <property type="match status" value="1"/>
</dbReference>
<dbReference type="Gene3D" id="2.30.29.30">
    <property type="entry name" value="Pleckstrin-homology domain (PH domain)/Phosphotyrosine-binding domain (PTB)"/>
    <property type="match status" value="2"/>
</dbReference>
<dbReference type="PANTHER" id="PTHR17271">
    <property type="entry name" value="PLECKSTRIN HOMOLOGY PH DOMAIN-CONTAINING PROTEIN"/>
    <property type="match status" value="1"/>
</dbReference>
<keyword evidence="5" id="KW-0009">Actin-binding</keyword>
<dbReference type="Ensembl" id="ENSCCRT00020021655.1">
    <property type="protein sequence ID" value="ENSCCRP00020019702.1"/>
    <property type="gene ID" value="ENSCCRG00020009310.1"/>
</dbReference>
<evidence type="ECO:0000256" key="2">
    <source>
        <dbReference type="ARBA" id="ARBA00022490"/>
    </source>
</evidence>